<accession>A0A1J1I265</accession>
<evidence type="ECO:0000256" key="1">
    <source>
        <dbReference type="SAM" id="Coils"/>
    </source>
</evidence>
<feature type="coiled-coil region" evidence="1">
    <location>
        <begin position="85"/>
        <end position="145"/>
    </location>
</feature>
<reference evidence="2 3" key="1">
    <citation type="submission" date="2015-04" db="EMBL/GenBank/DDBJ databases">
        <authorList>
            <person name="Syromyatnikov M.Y."/>
            <person name="Popov V.N."/>
        </authorList>
    </citation>
    <scope>NUCLEOTIDE SEQUENCE [LARGE SCALE GENOMIC DNA]</scope>
</reference>
<organism evidence="2 3">
    <name type="scientific">Clunio marinus</name>
    <dbReference type="NCBI Taxonomy" id="568069"/>
    <lineage>
        <taxon>Eukaryota</taxon>
        <taxon>Metazoa</taxon>
        <taxon>Ecdysozoa</taxon>
        <taxon>Arthropoda</taxon>
        <taxon>Hexapoda</taxon>
        <taxon>Insecta</taxon>
        <taxon>Pterygota</taxon>
        <taxon>Neoptera</taxon>
        <taxon>Endopterygota</taxon>
        <taxon>Diptera</taxon>
        <taxon>Nematocera</taxon>
        <taxon>Chironomoidea</taxon>
        <taxon>Chironomidae</taxon>
        <taxon>Clunio</taxon>
    </lineage>
</organism>
<proteinExistence type="predicted"/>
<dbReference type="Proteomes" id="UP000183832">
    <property type="component" value="Unassembled WGS sequence"/>
</dbReference>
<keyword evidence="1" id="KW-0175">Coiled coil</keyword>
<dbReference type="AlphaFoldDB" id="A0A1J1I265"/>
<keyword evidence="3" id="KW-1185">Reference proteome</keyword>
<evidence type="ECO:0000313" key="2">
    <source>
        <dbReference type="EMBL" id="CRK93858.1"/>
    </source>
</evidence>
<name>A0A1J1I265_9DIPT</name>
<gene>
    <name evidence="2" type="ORF">CLUMA_CG007385</name>
</gene>
<evidence type="ECO:0000313" key="3">
    <source>
        <dbReference type="Proteomes" id="UP000183832"/>
    </source>
</evidence>
<sequence length="146" mass="17414">MNINNNIFQASSNHLKEIEPETISFESVSSFIKSKLLECRSNEISLLFRILKQRKSSQMLQHMVMRWLTLTAVPQQKPIFQEHTYEVNEKEFRDVENRLKFLRNVACMMSKNKTVEQIAKCNERATEEEELMEEERKKKKLLMNKC</sequence>
<dbReference type="EMBL" id="CVRI01000038">
    <property type="protein sequence ID" value="CRK93858.1"/>
    <property type="molecule type" value="Genomic_DNA"/>
</dbReference>
<protein>
    <submittedName>
        <fullName evidence="2">CLUMA_CG007385, isoform A</fullName>
    </submittedName>
</protein>